<dbReference type="InterPro" id="IPR051181">
    <property type="entry name" value="CAF1_poly(A)_ribonucleases"/>
</dbReference>
<proteinExistence type="inferred from homology"/>
<comment type="similarity">
    <text evidence="1">Belongs to the CAF1 family.</text>
</comment>
<dbReference type="EMBL" id="JAKMXF010000033">
    <property type="protein sequence ID" value="KAI6660307.1"/>
    <property type="molecule type" value="Genomic_DNA"/>
</dbReference>
<dbReference type="SUPFAM" id="SSF53098">
    <property type="entry name" value="Ribonuclease H-like"/>
    <property type="match status" value="1"/>
</dbReference>
<dbReference type="GO" id="GO:0003723">
    <property type="term" value="F:RNA binding"/>
    <property type="evidence" value="ECO:0007669"/>
    <property type="project" value="TreeGrafter"/>
</dbReference>
<dbReference type="PANTHER" id="PTHR15092">
    <property type="entry name" value="POLY A -SPECIFIC RIBONUCLEASE/TARGET OF EGR1, MEMBER 1"/>
    <property type="match status" value="1"/>
</dbReference>
<evidence type="ECO:0000313" key="3">
    <source>
        <dbReference type="EMBL" id="KAI6660307.1"/>
    </source>
</evidence>
<dbReference type="InterPro" id="IPR012337">
    <property type="entry name" value="RNaseH-like_sf"/>
</dbReference>
<dbReference type="Pfam" id="PF04857">
    <property type="entry name" value="CAF1"/>
    <property type="match status" value="1"/>
</dbReference>
<feature type="compositionally biased region" description="Polar residues" evidence="2">
    <location>
        <begin position="467"/>
        <end position="501"/>
    </location>
</feature>
<dbReference type="Gene3D" id="3.30.420.10">
    <property type="entry name" value="Ribonuclease H-like superfamily/Ribonuclease H"/>
    <property type="match status" value="1"/>
</dbReference>
<reference evidence="3 4" key="1">
    <citation type="journal article" date="2023" name="BMC Biol.">
        <title>The compact genome of the sponge Oopsacas minuta (Hexactinellida) is lacking key metazoan core genes.</title>
        <authorList>
            <person name="Santini S."/>
            <person name="Schenkelaars Q."/>
            <person name="Jourda C."/>
            <person name="Duchesne M."/>
            <person name="Belahbib H."/>
            <person name="Rocher C."/>
            <person name="Selva M."/>
            <person name="Riesgo A."/>
            <person name="Vervoort M."/>
            <person name="Leys S.P."/>
            <person name="Kodjabachian L."/>
            <person name="Le Bivic A."/>
            <person name="Borchiellini C."/>
            <person name="Claverie J.M."/>
            <person name="Renard E."/>
        </authorList>
    </citation>
    <scope>NUCLEOTIDE SEQUENCE [LARGE SCALE GENOMIC DNA]</scope>
    <source>
        <strain evidence="3">SPO-2</strain>
    </source>
</reference>
<evidence type="ECO:0000256" key="2">
    <source>
        <dbReference type="SAM" id="MobiDB-lite"/>
    </source>
</evidence>
<gene>
    <name evidence="3" type="ORF">LOD99_13895</name>
</gene>
<dbReference type="AlphaFoldDB" id="A0AAV7KG65"/>
<keyword evidence="4" id="KW-1185">Reference proteome</keyword>
<dbReference type="InterPro" id="IPR012677">
    <property type="entry name" value="Nucleotide-bd_a/b_plait_sf"/>
</dbReference>
<protein>
    <submittedName>
        <fullName evidence="3">Poly(A)-specific ribonuclease PARN-like</fullName>
    </submittedName>
</protein>
<evidence type="ECO:0000313" key="4">
    <source>
        <dbReference type="Proteomes" id="UP001165289"/>
    </source>
</evidence>
<dbReference type="GO" id="GO:0000175">
    <property type="term" value="F:3'-5'-RNA exonuclease activity"/>
    <property type="evidence" value="ECO:0007669"/>
    <property type="project" value="TreeGrafter"/>
</dbReference>
<name>A0AAV7KG65_9METZ</name>
<sequence>MDLTKLNFKENFQLFKSALNQSDFIAIDAEFSGLYNKLKLNPLDEFGDRYEILRKNLKQYVLLQVGICCFELLTPGEYKCYPFNFNIFPYSHEQSKDFNTAFLCDSNTLTFLADNKFDFNKVIYSGIPYISMMNLKSLIRQTKPLLSPTPTPALSRELELINRCIYSQIGEHEHTKERVLSTEEPILSADQPDLELTADTNETESNFDNLVIMTSFNQILQLVSQSNKRTVFHNGFLDLFHIMNQFYGPLPEKWDDFKSMVHSFFPKIFDTKYLACIDPFRDHIDQSSLATVYELFSAKFPLNITFPPQFDRYTPGGIEYKHEAGYDAMMTGHIFGSMLLLGVKIDKFVNEIFLGMQGVFHFSPTKRDIRPQRDNVLHFSTKSPRDKISKEEITDLLSPFTRVNNFWYHNNSVFVMLQKSLRKVDLLNFRTSCVHTKYHIMSYEEYYNAKRKIGYYEPEPNTKRNKNSVNKQQQTPKFHSKYSVESSNGNKSVNTDTQTVFPNVDDWDP</sequence>
<dbReference type="InterPro" id="IPR036397">
    <property type="entry name" value="RNaseH_sf"/>
</dbReference>
<dbReference type="InterPro" id="IPR006941">
    <property type="entry name" value="RNase_CAF1"/>
</dbReference>
<accession>A0AAV7KG65</accession>
<feature type="region of interest" description="Disordered" evidence="2">
    <location>
        <begin position="458"/>
        <end position="509"/>
    </location>
</feature>
<organism evidence="3 4">
    <name type="scientific">Oopsacas minuta</name>
    <dbReference type="NCBI Taxonomy" id="111878"/>
    <lineage>
        <taxon>Eukaryota</taxon>
        <taxon>Metazoa</taxon>
        <taxon>Porifera</taxon>
        <taxon>Hexactinellida</taxon>
        <taxon>Hexasterophora</taxon>
        <taxon>Lyssacinosida</taxon>
        <taxon>Leucopsacidae</taxon>
        <taxon>Oopsacas</taxon>
    </lineage>
</organism>
<comment type="caution">
    <text evidence="3">The sequence shown here is derived from an EMBL/GenBank/DDBJ whole genome shotgun (WGS) entry which is preliminary data.</text>
</comment>
<evidence type="ECO:0000256" key="1">
    <source>
        <dbReference type="ARBA" id="ARBA00008372"/>
    </source>
</evidence>
<dbReference type="PANTHER" id="PTHR15092:SF22">
    <property type="entry name" value="POLY(A)-SPECIFIC RIBONUCLEASE PNLDC1"/>
    <property type="match status" value="1"/>
</dbReference>
<dbReference type="Proteomes" id="UP001165289">
    <property type="component" value="Unassembled WGS sequence"/>
</dbReference>
<dbReference type="Gene3D" id="3.30.70.330">
    <property type="match status" value="1"/>
</dbReference>